<gene>
    <name evidence="2" type="ORF">UCRPC4_g06700</name>
</gene>
<dbReference type="InterPro" id="IPR029063">
    <property type="entry name" value="SAM-dependent_MTases_sf"/>
</dbReference>
<evidence type="ECO:0000313" key="2">
    <source>
        <dbReference type="EMBL" id="KKY14590.1"/>
    </source>
</evidence>
<dbReference type="GO" id="GO:0032259">
    <property type="term" value="P:methylation"/>
    <property type="evidence" value="ECO:0007669"/>
    <property type="project" value="UniProtKB-KW"/>
</dbReference>
<dbReference type="GO" id="GO:0008168">
    <property type="term" value="F:methyltransferase activity"/>
    <property type="evidence" value="ECO:0007669"/>
    <property type="project" value="UniProtKB-KW"/>
</dbReference>
<dbReference type="AlphaFoldDB" id="A0A0G2GBU1"/>
<proteinExistence type="predicted"/>
<dbReference type="Gene3D" id="3.40.50.150">
    <property type="entry name" value="Vaccinia Virus protein VP39"/>
    <property type="match status" value="1"/>
</dbReference>
<keyword evidence="2" id="KW-0489">Methyltransferase</keyword>
<feature type="region of interest" description="Disordered" evidence="1">
    <location>
        <begin position="107"/>
        <end position="156"/>
    </location>
</feature>
<dbReference type="EMBL" id="LCWF01000221">
    <property type="protein sequence ID" value="KKY14590.1"/>
    <property type="molecule type" value="Genomic_DNA"/>
</dbReference>
<dbReference type="PANTHER" id="PTHR43591">
    <property type="entry name" value="METHYLTRANSFERASE"/>
    <property type="match status" value="1"/>
</dbReference>
<dbReference type="CDD" id="cd02440">
    <property type="entry name" value="AdoMet_MTases"/>
    <property type="match status" value="1"/>
</dbReference>
<name>A0A0G2GBU1_PHACM</name>
<accession>A0A0G2GBU1</accession>
<dbReference type="Pfam" id="PF13489">
    <property type="entry name" value="Methyltransf_23"/>
    <property type="match status" value="1"/>
</dbReference>
<dbReference type="OrthoDB" id="2013972at2759"/>
<organism evidence="2 3">
    <name type="scientific">Phaeomoniella chlamydospora</name>
    <name type="common">Phaeoacremonium chlamydosporum</name>
    <dbReference type="NCBI Taxonomy" id="158046"/>
    <lineage>
        <taxon>Eukaryota</taxon>
        <taxon>Fungi</taxon>
        <taxon>Dikarya</taxon>
        <taxon>Ascomycota</taxon>
        <taxon>Pezizomycotina</taxon>
        <taxon>Eurotiomycetes</taxon>
        <taxon>Chaetothyriomycetidae</taxon>
        <taxon>Phaeomoniellales</taxon>
        <taxon>Phaeomoniellaceae</taxon>
        <taxon>Phaeomoniella</taxon>
    </lineage>
</organism>
<dbReference type="PANTHER" id="PTHR43591:SF105">
    <property type="entry name" value="METHYLTRANSFERASE DOMAIN-CONTAINING PROTEIN-RELATED"/>
    <property type="match status" value="1"/>
</dbReference>
<reference evidence="2 3" key="2">
    <citation type="submission" date="2015-05" db="EMBL/GenBank/DDBJ databases">
        <authorList>
            <person name="Morales-Cruz A."/>
            <person name="Amrine K.C."/>
            <person name="Cantu D."/>
        </authorList>
    </citation>
    <scope>NUCLEOTIDE SEQUENCE [LARGE SCALE GENOMIC DNA]</scope>
    <source>
        <strain evidence="2">UCRPC4</strain>
    </source>
</reference>
<feature type="region of interest" description="Disordered" evidence="1">
    <location>
        <begin position="1"/>
        <end position="60"/>
    </location>
</feature>
<keyword evidence="3" id="KW-1185">Reference proteome</keyword>
<comment type="caution">
    <text evidence="2">The sequence shown here is derived from an EMBL/GenBank/DDBJ whole genome shotgun (WGS) entry which is preliminary data.</text>
</comment>
<keyword evidence="2" id="KW-0808">Transferase</keyword>
<evidence type="ECO:0000256" key="1">
    <source>
        <dbReference type="SAM" id="MobiDB-lite"/>
    </source>
</evidence>
<feature type="compositionally biased region" description="Basic and acidic residues" evidence="1">
    <location>
        <begin position="1"/>
        <end position="10"/>
    </location>
</feature>
<dbReference type="SUPFAM" id="SSF53335">
    <property type="entry name" value="S-adenosyl-L-methionine-dependent methyltransferases"/>
    <property type="match status" value="1"/>
</dbReference>
<sequence length="423" mass="48237">MAQDKTDFPLDNKTATPARIPPQIALEASSCNDPDRTEPDSTRFSQLRPPRLPSKRERSEGLELEYGETVIKRRKDNDSVPLNRLGLLQEPLSVDSVLWIATRNDEQHVPSVESDSDSNPDSVIGDCNSDSDTEPITNEELGSYEDGGRKYRKHNNYNHPIDLKERMRLSRQHREWHKTWDLYSAPVSDVNAALDVGTGPGYWAEEFANSHRNCSVTGIDHSFVESWGTPNFQRVFHDVEKYKSLGEEYEFVFCRGLGTSIHDWPRFLRWAKSHLKPGGWIEVRDVCLPVILPEDASLKFPMLAEWEKYMIAGAHEQGIDLQAVRSIPTILENHGFVNLKHQRTRWPLNAWFAMDDQDDHTRSIQVSSGLEGVSRKILERTELSPLELTVCLAQAGSELSKCEKQPEIEAHCIYAQVPKRIII</sequence>
<reference evidence="2 3" key="1">
    <citation type="submission" date="2015-05" db="EMBL/GenBank/DDBJ databases">
        <title>Distinctive expansion of gene families associated with plant cell wall degradation and secondary metabolism in the genomes of grapevine trunk pathogens.</title>
        <authorList>
            <person name="Lawrence D.P."/>
            <person name="Travadon R."/>
            <person name="Rolshausen P.E."/>
            <person name="Baumgartner K."/>
        </authorList>
    </citation>
    <scope>NUCLEOTIDE SEQUENCE [LARGE SCALE GENOMIC DNA]</scope>
    <source>
        <strain evidence="2">UCRPC4</strain>
    </source>
</reference>
<dbReference type="Proteomes" id="UP000053317">
    <property type="component" value="Unassembled WGS sequence"/>
</dbReference>
<protein>
    <submittedName>
        <fullName evidence="2">Putative umta methyltransferase family protein</fullName>
    </submittedName>
</protein>
<evidence type="ECO:0000313" key="3">
    <source>
        <dbReference type="Proteomes" id="UP000053317"/>
    </source>
</evidence>